<evidence type="ECO:0000313" key="12">
    <source>
        <dbReference type="Proteomes" id="UP000291269"/>
    </source>
</evidence>
<keyword evidence="6 11" id="KW-0808">Transferase</keyword>
<dbReference type="GO" id="GO:0030170">
    <property type="term" value="F:pyridoxal phosphate binding"/>
    <property type="evidence" value="ECO:0007669"/>
    <property type="project" value="InterPro"/>
</dbReference>
<name>A0A4Q2KBE5_9FIRM</name>
<dbReference type="SUPFAM" id="SSF53383">
    <property type="entry name" value="PLP-dependent transferases"/>
    <property type="match status" value="1"/>
</dbReference>
<dbReference type="GO" id="GO:0004400">
    <property type="term" value="F:histidinol-phosphate transaminase activity"/>
    <property type="evidence" value="ECO:0007669"/>
    <property type="project" value="UniProtKB-EC"/>
</dbReference>
<evidence type="ECO:0000256" key="9">
    <source>
        <dbReference type="ARBA" id="ARBA00047481"/>
    </source>
</evidence>
<dbReference type="EMBL" id="SDOZ01000002">
    <property type="protein sequence ID" value="RXZ61317.1"/>
    <property type="molecule type" value="Genomic_DNA"/>
</dbReference>
<keyword evidence="7" id="KW-0663">Pyridoxal phosphate</keyword>
<dbReference type="InterPro" id="IPR015422">
    <property type="entry name" value="PyrdxlP-dep_Trfase_small"/>
</dbReference>
<comment type="similarity">
    <text evidence="2">Belongs to the class-II pyridoxal-phosphate-dependent aminotransferase family. Histidinol-phosphate aminotransferase subfamily.</text>
</comment>
<accession>A0A4Q2KBE5</accession>
<proteinExistence type="inferred from homology"/>
<dbReference type="InterPro" id="IPR015424">
    <property type="entry name" value="PyrdxlP-dep_Trfase"/>
</dbReference>
<dbReference type="Proteomes" id="UP000291269">
    <property type="component" value="Unassembled WGS sequence"/>
</dbReference>
<dbReference type="OrthoDB" id="9813612at2"/>
<evidence type="ECO:0000256" key="6">
    <source>
        <dbReference type="ARBA" id="ARBA00022679"/>
    </source>
</evidence>
<dbReference type="InterPro" id="IPR050106">
    <property type="entry name" value="HistidinolP_aminotransfase"/>
</dbReference>
<dbReference type="RefSeq" id="WP_129223886.1">
    <property type="nucleotide sequence ID" value="NZ_SDOZ01000002.1"/>
</dbReference>
<dbReference type="InterPro" id="IPR015421">
    <property type="entry name" value="PyrdxlP-dep_Trfase_major"/>
</dbReference>
<dbReference type="CDD" id="cd00609">
    <property type="entry name" value="AAT_like"/>
    <property type="match status" value="1"/>
</dbReference>
<comment type="pathway">
    <text evidence="1">Amino-acid biosynthesis; L-histidine biosynthesis; L-histidine from 5-phospho-alpha-D-ribose 1-diphosphate: step 7/9.</text>
</comment>
<dbReference type="PANTHER" id="PTHR43643:SF6">
    <property type="entry name" value="HISTIDINOL-PHOSPHATE AMINOTRANSFERASE"/>
    <property type="match status" value="1"/>
</dbReference>
<keyword evidence="5" id="KW-0028">Amino-acid biosynthesis</keyword>
<dbReference type="GO" id="GO:0000105">
    <property type="term" value="P:L-histidine biosynthetic process"/>
    <property type="evidence" value="ECO:0007669"/>
    <property type="project" value="UniProtKB-KW"/>
</dbReference>
<keyword evidence="4 11" id="KW-0032">Aminotransferase</keyword>
<gene>
    <name evidence="11" type="ORF">ESZ91_02720</name>
</gene>
<protein>
    <recommendedName>
        <fullName evidence="3">histidinol-phosphate transaminase</fullName>
        <ecNumber evidence="3">2.6.1.9</ecNumber>
    </recommendedName>
</protein>
<dbReference type="AlphaFoldDB" id="A0A4Q2KBE5"/>
<evidence type="ECO:0000256" key="3">
    <source>
        <dbReference type="ARBA" id="ARBA00012748"/>
    </source>
</evidence>
<dbReference type="Gene3D" id="3.90.1150.10">
    <property type="entry name" value="Aspartate Aminotransferase, domain 1"/>
    <property type="match status" value="1"/>
</dbReference>
<evidence type="ECO:0000256" key="8">
    <source>
        <dbReference type="ARBA" id="ARBA00023102"/>
    </source>
</evidence>
<dbReference type="PANTHER" id="PTHR43643">
    <property type="entry name" value="HISTIDINOL-PHOSPHATE AMINOTRANSFERASE 2"/>
    <property type="match status" value="1"/>
</dbReference>
<comment type="caution">
    <text evidence="11">The sequence shown here is derived from an EMBL/GenBank/DDBJ whole genome shotgun (WGS) entry which is preliminary data.</text>
</comment>
<keyword evidence="12" id="KW-1185">Reference proteome</keyword>
<evidence type="ECO:0000256" key="1">
    <source>
        <dbReference type="ARBA" id="ARBA00005011"/>
    </source>
</evidence>
<reference evidence="11 12" key="1">
    <citation type="journal article" date="2019" name="Gut">
        <title>Antibiotics-induced monodominance of a novel gut bacterial order.</title>
        <authorList>
            <person name="Hildebrand F."/>
            <person name="Moitinho-Silva L."/>
            <person name="Blasche S."/>
            <person name="Jahn M.T."/>
            <person name="Gossmann T.I."/>
            <person name="Heuerta-Cepas J."/>
            <person name="Hercog R."/>
            <person name="Luetge M."/>
            <person name="Bahram M."/>
            <person name="Pryszlak A."/>
            <person name="Alves R.J."/>
            <person name="Waszak S.M."/>
            <person name="Zhu A."/>
            <person name="Ye L."/>
            <person name="Costea P.I."/>
            <person name="Aalvink S."/>
            <person name="Belzer C."/>
            <person name="Forslund S.K."/>
            <person name="Sunagawa S."/>
            <person name="Hentschel U."/>
            <person name="Merten C."/>
            <person name="Patil K.R."/>
            <person name="Benes V."/>
            <person name="Bork P."/>
        </authorList>
    </citation>
    <scope>NUCLEOTIDE SEQUENCE [LARGE SCALE GENOMIC DNA]</scope>
    <source>
        <strain evidence="11 12">HDS1380</strain>
    </source>
</reference>
<dbReference type="EC" id="2.6.1.9" evidence="3"/>
<dbReference type="InterPro" id="IPR004839">
    <property type="entry name" value="Aminotransferase_I/II_large"/>
</dbReference>
<keyword evidence="8" id="KW-0368">Histidine biosynthesis</keyword>
<dbReference type="Gene3D" id="3.40.640.10">
    <property type="entry name" value="Type I PLP-dependent aspartate aminotransferase-like (Major domain)"/>
    <property type="match status" value="1"/>
</dbReference>
<evidence type="ECO:0000256" key="7">
    <source>
        <dbReference type="ARBA" id="ARBA00022898"/>
    </source>
</evidence>
<evidence type="ECO:0000256" key="5">
    <source>
        <dbReference type="ARBA" id="ARBA00022605"/>
    </source>
</evidence>
<evidence type="ECO:0000256" key="2">
    <source>
        <dbReference type="ARBA" id="ARBA00007970"/>
    </source>
</evidence>
<organism evidence="11 12">
    <name type="scientific">Candidatus Borkfalkia ceftriaxoniphila</name>
    <dbReference type="NCBI Taxonomy" id="2508949"/>
    <lineage>
        <taxon>Bacteria</taxon>
        <taxon>Bacillati</taxon>
        <taxon>Bacillota</taxon>
        <taxon>Clostridia</taxon>
        <taxon>Christensenellales</taxon>
        <taxon>Christensenellaceae</taxon>
        <taxon>Candidatus Borkfalkia</taxon>
    </lineage>
</organism>
<dbReference type="Pfam" id="PF00155">
    <property type="entry name" value="Aminotran_1_2"/>
    <property type="match status" value="1"/>
</dbReference>
<comment type="catalytic activity">
    <reaction evidence="9">
        <text>L-histidinol phosphate + 2-oxoglutarate = 3-(imidazol-4-yl)-2-oxopropyl phosphate + L-glutamate</text>
        <dbReference type="Rhea" id="RHEA:23744"/>
        <dbReference type="ChEBI" id="CHEBI:16810"/>
        <dbReference type="ChEBI" id="CHEBI:29985"/>
        <dbReference type="ChEBI" id="CHEBI:57766"/>
        <dbReference type="ChEBI" id="CHEBI:57980"/>
        <dbReference type="EC" id="2.6.1.9"/>
    </reaction>
</comment>
<evidence type="ECO:0000313" key="11">
    <source>
        <dbReference type="EMBL" id="RXZ61317.1"/>
    </source>
</evidence>
<sequence>MRFLQDKHGGDPQAEIDFSVNISPLGMSGTVFDACVSALRRADRYPDPYCAALRAALSVKESVPAENILAGNGAAELIYAYAASHAGERAAVLAPTFSEYANAVRAFGGEVGYVFDFAAAERAVCGGAKTVFVCAPNNPDGAMPSRGEVFSLADACAASGARLFLDACFYDFVDDPEFSLTELFALPNVLVLQALTKSCALAGVRLGYLMGASEELQRISEKSQPWNVSSLAQAAGAAAAVDRRYFGLLRETVRTERAFLEDALRRAGYAPFPSRANFLLFEGEEDLAARLKERGIAIRDCGDFAGLTPAAGKRYYRIGVRTHAENEALRRALLKEKE</sequence>
<evidence type="ECO:0000259" key="10">
    <source>
        <dbReference type="Pfam" id="PF00155"/>
    </source>
</evidence>
<feature type="domain" description="Aminotransferase class I/classII large" evidence="10">
    <location>
        <begin position="38"/>
        <end position="332"/>
    </location>
</feature>
<evidence type="ECO:0000256" key="4">
    <source>
        <dbReference type="ARBA" id="ARBA00022576"/>
    </source>
</evidence>